<feature type="transmembrane region" description="Helical" evidence="1">
    <location>
        <begin position="162"/>
        <end position="187"/>
    </location>
</feature>
<feature type="transmembrane region" description="Helical" evidence="1">
    <location>
        <begin position="233"/>
        <end position="257"/>
    </location>
</feature>
<organism evidence="2 3">
    <name type="scientific">Nesterenkonia rhizosphaerae</name>
    <dbReference type="NCBI Taxonomy" id="1348272"/>
    <lineage>
        <taxon>Bacteria</taxon>
        <taxon>Bacillati</taxon>
        <taxon>Actinomycetota</taxon>
        <taxon>Actinomycetes</taxon>
        <taxon>Micrococcales</taxon>
        <taxon>Micrococcaceae</taxon>
        <taxon>Nesterenkonia</taxon>
    </lineage>
</organism>
<feature type="transmembrane region" description="Helical" evidence="1">
    <location>
        <begin position="305"/>
        <end position="324"/>
    </location>
</feature>
<evidence type="ECO:0000256" key="1">
    <source>
        <dbReference type="SAM" id="Phobius"/>
    </source>
</evidence>
<evidence type="ECO:0000313" key="3">
    <source>
        <dbReference type="Proteomes" id="UP001500368"/>
    </source>
</evidence>
<evidence type="ECO:0000313" key="2">
    <source>
        <dbReference type="EMBL" id="GAA4926985.1"/>
    </source>
</evidence>
<feature type="transmembrane region" description="Helical" evidence="1">
    <location>
        <begin position="264"/>
        <end position="285"/>
    </location>
</feature>
<proteinExistence type="predicted"/>
<dbReference type="Pfam" id="PF09852">
    <property type="entry name" value="DUF2079"/>
    <property type="match status" value="1"/>
</dbReference>
<protein>
    <submittedName>
        <fullName evidence="2">DUF2079 domain-containing protein</fullName>
    </submittedName>
</protein>
<keyword evidence="3" id="KW-1185">Reference proteome</keyword>
<feature type="transmembrane region" description="Helical" evidence="1">
    <location>
        <begin position="63"/>
        <end position="83"/>
    </location>
</feature>
<feature type="transmembrane region" description="Helical" evidence="1">
    <location>
        <begin position="7"/>
        <end position="26"/>
    </location>
</feature>
<feature type="transmembrane region" description="Helical" evidence="1">
    <location>
        <begin position="90"/>
        <end position="109"/>
    </location>
</feature>
<sequence>MPLRHKVHLGLVMAAGSLLALIHSLLRFRNFEAKGYDLGIFDQAVRQYAMFKAPIVPIKGEDFHLLGDHFHPILVLFAPLYWIWDDPRMLNVGMIGLLASTAIPVYLVVRGWFSHVPALLSAAALLLWWPFQAIVNWDFHEIAFGVPIIAWIIWAIERRRMWWAVGLSAVLLAVREDMGVTLFAIALVLAIRRAWLAAAITAGLGIFGYWLAVETVIPHFSPAGEFVYWQYTSLGPSAGAAVLFILTQPWNAVVVLFDHSLKVSLWLLHFAPLLFLPFLSPYVLLGAPILLSRLFNDRLNVWSPVYQYDAILAPIFLLGAMDVIRRLVHQGVLIPRVPWARRRTDRSSGDAVSEAPVGASGVRGHLPVAIPALLLACGVVGSLLFPQVFPYQRTLTGHNWSMYERAQAHERAVKMIPDGVCVEAADTAVPHLVDRTYVGLNGTTAEEDLQWLIIDERAAELGGSHPLTPEEAFQRAERLGFEPVSEDDMGLWVLRRDIPTAEKCGDYLSR</sequence>
<keyword evidence="1" id="KW-1133">Transmembrane helix</keyword>
<feature type="transmembrane region" description="Helical" evidence="1">
    <location>
        <begin position="368"/>
        <end position="389"/>
    </location>
</feature>
<dbReference type="RefSeq" id="WP_345478453.1">
    <property type="nucleotide sequence ID" value="NZ_BAABLW010000007.1"/>
</dbReference>
<feature type="transmembrane region" description="Helical" evidence="1">
    <location>
        <begin position="194"/>
        <end position="213"/>
    </location>
</feature>
<keyword evidence="1" id="KW-0812">Transmembrane</keyword>
<feature type="transmembrane region" description="Helical" evidence="1">
    <location>
        <begin position="138"/>
        <end position="156"/>
    </location>
</feature>
<dbReference type="Proteomes" id="UP001500368">
    <property type="component" value="Unassembled WGS sequence"/>
</dbReference>
<gene>
    <name evidence="2" type="ORF">GCM10025790_26280</name>
</gene>
<keyword evidence="1" id="KW-0472">Membrane</keyword>
<dbReference type="InterPro" id="IPR018650">
    <property type="entry name" value="STSV1_Orf64"/>
</dbReference>
<accession>A0ABP9G303</accession>
<name>A0ABP9G303_9MICC</name>
<dbReference type="EMBL" id="BAABLW010000007">
    <property type="protein sequence ID" value="GAA4926985.1"/>
    <property type="molecule type" value="Genomic_DNA"/>
</dbReference>
<comment type="caution">
    <text evidence="2">The sequence shown here is derived from an EMBL/GenBank/DDBJ whole genome shotgun (WGS) entry which is preliminary data.</text>
</comment>
<reference evidence="3" key="1">
    <citation type="journal article" date="2019" name="Int. J. Syst. Evol. Microbiol.">
        <title>The Global Catalogue of Microorganisms (GCM) 10K type strain sequencing project: providing services to taxonomists for standard genome sequencing and annotation.</title>
        <authorList>
            <consortium name="The Broad Institute Genomics Platform"/>
            <consortium name="The Broad Institute Genome Sequencing Center for Infectious Disease"/>
            <person name="Wu L."/>
            <person name="Ma J."/>
        </authorList>
    </citation>
    <scope>NUCLEOTIDE SEQUENCE [LARGE SCALE GENOMIC DNA]</scope>
    <source>
        <strain evidence="3">JCM 19129</strain>
    </source>
</reference>